<name>A0A0D9NQK2_METAN</name>
<evidence type="ECO:0000256" key="2">
    <source>
        <dbReference type="ARBA" id="ARBA00023004"/>
    </source>
</evidence>
<evidence type="ECO:0000259" key="4">
    <source>
        <dbReference type="Pfam" id="PF00384"/>
    </source>
</evidence>
<dbReference type="PANTHER" id="PTHR43105:SF10">
    <property type="entry name" value="NADH-QUINONE OXIDOREDUCTASE SUBUNIT G"/>
    <property type="match status" value="1"/>
</dbReference>
<evidence type="ECO:0000256" key="3">
    <source>
        <dbReference type="ARBA" id="ARBA00023014"/>
    </source>
</evidence>
<reference evidence="6" key="1">
    <citation type="journal article" date="2014" name="BMC Genomics">
        <title>The genome sequence of the biocontrol fungus Metarhizium anisopliae and comparative genomics of Metarhizium species.</title>
        <authorList>
            <person name="Pattemore J.A."/>
            <person name="Hane J.K."/>
            <person name="Williams A.H."/>
            <person name="Wilson B.A."/>
            <person name="Stodart B.J."/>
            <person name="Ash G.J."/>
        </authorList>
    </citation>
    <scope>NUCLEOTIDE SEQUENCE [LARGE SCALE GENOMIC DNA]</scope>
    <source>
        <strain evidence="6">BRIP 53293</strain>
    </source>
</reference>
<evidence type="ECO:0000313" key="5">
    <source>
        <dbReference type="EMBL" id="KJK76166.1"/>
    </source>
</evidence>
<dbReference type="EMBL" id="KE384747">
    <property type="protein sequence ID" value="KJK76166.1"/>
    <property type="molecule type" value="Genomic_DNA"/>
</dbReference>
<dbReference type="Gene3D" id="3.40.50.740">
    <property type="match status" value="1"/>
</dbReference>
<dbReference type="Pfam" id="PF00384">
    <property type="entry name" value="Molybdopterin"/>
    <property type="match status" value="2"/>
</dbReference>
<gene>
    <name evidence="5" type="ORF">H634G_08572</name>
</gene>
<feature type="domain" description="Molybdopterin oxidoreductase" evidence="4">
    <location>
        <begin position="12"/>
        <end position="68"/>
    </location>
</feature>
<feature type="domain" description="Molybdopterin oxidoreductase" evidence="4">
    <location>
        <begin position="72"/>
        <end position="315"/>
    </location>
</feature>
<dbReference type="InterPro" id="IPR006656">
    <property type="entry name" value="Mopterin_OxRdtase"/>
</dbReference>
<dbReference type="STRING" id="1291518.A0A0D9NQK2"/>
<dbReference type="InterPro" id="IPR050123">
    <property type="entry name" value="Prok_molybdopt-oxidoreductase"/>
</dbReference>
<keyword evidence="1" id="KW-0479">Metal-binding</keyword>
<evidence type="ECO:0000313" key="6">
    <source>
        <dbReference type="Proteomes" id="UP000054544"/>
    </source>
</evidence>
<proteinExistence type="predicted"/>
<dbReference type="OrthoDB" id="10249365at2759"/>
<dbReference type="Gene3D" id="3.30.200.210">
    <property type="match status" value="1"/>
</dbReference>
<evidence type="ECO:0000256" key="1">
    <source>
        <dbReference type="ARBA" id="ARBA00022723"/>
    </source>
</evidence>
<keyword evidence="6" id="KW-1185">Reference proteome</keyword>
<dbReference type="Gene3D" id="3.40.228.10">
    <property type="entry name" value="Dimethylsulfoxide Reductase, domain 2"/>
    <property type="match status" value="1"/>
</dbReference>
<dbReference type="GO" id="GO:0046872">
    <property type="term" value="F:metal ion binding"/>
    <property type="evidence" value="ECO:0007669"/>
    <property type="project" value="UniProtKB-KW"/>
</dbReference>
<keyword evidence="3" id="KW-0411">Iron-sulfur</keyword>
<dbReference type="PANTHER" id="PTHR43105">
    <property type="entry name" value="RESPIRATORY NITRATE REDUCTASE"/>
    <property type="match status" value="1"/>
</dbReference>
<dbReference type="GO" id="GO:0016491">
    <property type="term" value="F:oxidoreductase activity"/>
    <property type="evidence" value="ECO:0007669"/>
    <property type="project" value="InterPro"/>
</dbReference>
<organism evidence="5 6">
    <name type="scientific">Metarhizium anisopliae BRIP 53293</name>
    <dbReference type="NCBI Taxonomy" id="1291518"/>
    <lineage>
        <taxon>Eukaryota</taxon>
        <taxon>Fungi</taxon>
        <taxon>Dikarya</taxon>
        <taxon>Ascomycota</taxon>
        <taxon>Pezizomycotina</taxon>
        <taxon>Sordariomycetes</taxon>
        <taxon>Hypocreomycetidae</taxon>
        <taxon>Hypocreales</taxon>
        <taxon>Clavicipitaceae</taxon>
        <taxon>Metarhizium</taxon>
    </lineage>
</organism>
<sequence>MSSWKAIHSKDRLTHSLIRRNGKLEKASWDEAMDLVLQKSKEFFSRLTAHSIAFYTTRQLFLEEYYALALIGTYLPLLNGIQHLMFKNNWIDRAYVDKHVVGLQALEKTVSEYTPEKEEEITGVAATKLQQAAQIIRTTPTLLSTSLQGVYQSNQATASASTAQNNREVGCDGEIPGFRNHQNPAHFDELAELWNLDKIRIPHCNELTHIENMLKYIQNGTIHMVWVSGTNPLVSLPNLPVIRNIFTQPELFVICQDIYWTQTVAVADVVLPDAQSGENTGCFTNADWTVHISQEAVDPQGEAKADLDILLDFARRMAFTDEDGQGLLHWKSPEEVFNAWKLVSAGRPCDYSGISYDKLTGGSGIQWPCNGQHPQGKERLFADGVFFTNIDYCESFGHDLEKGAPFSTQYYRQLNLAGQAIHKPATTCRVTRCPMPNTRFDSQPVATCTTFTPGRRRGG</sequence>
<accession>A0A0D9NQK2</accession>
<dbReference type="AlphaFoldDB" id="A0A0D9NQK2"/>
<dbReference type="Proteomes" id="UP000054544">
    <property type="component" value="Unassembled WGS sequence"/>
</dbReference>
<keyword evidence="2" id="KW-0408">Iron</keyword>
<dbReference type="GO" id="GO:0051536">
    <property type="term" value="F:iron-sulfur cluster binding"/>
    <property type="evidence" value="ECO:0007669"/>
    <property type="project" value="UniProtKB-KW"/>
</dbReference>
<dbReference type="SUPFAM" id="SSF53706">
    <property type="entry name" value="Formate dehydrogenase/DMSO reductase, domains 1-3"/>
    <property type="match status" value="1"/>
</dbReference>
<protein>
    <recommendedName>
        <fullName evidence="4">Molybdopterin oxidoreductase domain-containing protein</fullName>
    </recommendedName>
</protein>